<evidence type="ECO:0000256" key="2">
    <source>
        <dbReference type="ARBA" id="ARBA00022475"/>
    </source>
</evidence>
<dbReference type="GO" id="GO:0005886">
    <property type="term" value="C:plasma membrane"/>
    <property type="evidence" value="ECO:0007669"/>
    <property type="project" value="UniProtKB-SubCell"/>
</dbReference>
<sequence>MIKTVIHYVIALSIIFLCLFLGNKAQQFLAISIPGSILGMLLLFALLASGIIKVEWLRPGATLFIRHMMFLFVPISVGLMTHFDTLLANALPILASVLGGSVIVMLVMSITLDRLLKKKGE</sequence>
<comment type="subcellular location">
    <subcellularLocation>
        <location evidence="1">Cell membrane</location>
        <topology evidence="1">Multi-pass membrane protein</topology>
    </subcellularLocation>
</comment>
<keyword evidence="3 6" id="KW-0812">Transmembrane</keyword>
<proteinExistence type="predicted"/>
<keyword evidence="4 6" id="KW-1133">Transmembrane helix</keyword>
<dbReference type="PANTHER" id="PTHR33931:SF5">
    <property type="entry name" value="UPF0299 MEMBRANE PROTEIN YOHJ"/>
    <property type="match status" value="1"/>
</dbReference>
<keyword evidence="8" id="KW-1185">Reference proteome</keyword>
<evidence type="ECO:0000313" key="8">
    <source>
        <dbReference type="Proteomes" id="UP000281112"/>
    </source>
</evidence>
<evidence type="ECO:0000256" key="4">
    <source>
        <dbReference type="ARBA" id="ARBA00022989"/>
    </source>
</evidence>
<gene>
    <name evidence="7" type="ORF">EES38_16275</name>
</gene>
<feature type="transmembrane region" description="Helical" evidence="6">
    <location>
        <begin position="28"/>
        <end position="52"/>
    </location>
</feature>
<evidence type="ECO:0000256" key="3">
    <source>
        <dbReference type="ARBA" id="ARBA00022692"/>
    </source>
</evidence>
<dbReference type="InterPro" id="IPR005538">
    <property type="entry name" value="LrgA/CidA"/>
</dbReference>
<evidence type="ECO:0000256" key="6">
    <source>
        <dbReference type="SAM" id="Phobius"/>
    </source>
</evidence>
<keyword evidence="2" id="KW-1003">Cell membrane</keyword>
<feature type="transmembrane region" description="Helical" evidence="6">
    <location>
        <begin position="64"/>
        <end position="83"/>
    </location>
</feature>
<feature type="transmembrane region" description="Helical" evidence="6">
    <location>
        <begin position="5"/>
        <end position="22"/>
    </location>
</feature>
<evidence type="ECO:0000313" key="7">
    <source>
        <dbReference type="EMBL" id="RQW61930.1"/>
    </source>
</evidence>
<reference evidence="7 8" key="1">
    <citation type="submission" date="2018-11" db="EMBL/GenBank/DDBJ databases">
        <title>Vibrio LJC006 sp. nov., isolated from seawater during the bloom of the enteromorpha.</title>
        <authorList>
            <person name="Liang J."/>
        </authorList>
    </citation>
    <scope>NUCLEOTIDE SEQUENCE [LARGE SCALE GENOMIC DNA]</scope>
    <source>
        <strain evidence="7 8">LJC006</strain>
    </source>
</reference>
<evidence type="ECO:0000256" key="1">
    <source>
        <dbReference type="ARBA" id="ARBA00004651"/>
    </source>
</evidence>
<comment type="caution">
    <text evidence="7">The sequence shown here is derived from an EMBL/GenBank/DDBJ whole genome shotgun (WGS) entry which is preliminary data.</text>
</comment>
<dbReference type="Proteomes" id="UP000281112">
    <property type="component" value="Unassembled WGS sequence"/>
</dbReference>
<accession>A0A3N9TD05</accession>
<name>A0A3N9TD05_9VIBR</name>
<evidence type="ECO:0000256" key="5">
    <source>
        <dbReference type="ARBA" id="ARBA00023136"/>
    </source>
</evidence>
<dbReference type="EMBL" id="RJVQ01000008">
    <property type="protein sequence ID" value="RQW61930.1"/>
    <property type="molecule type" value="Genomic_DNA"/>
</dbReference>
<feature type="transmembrane region" description="Helical" evidence="6">
    <location>
        <begin position="89"/>
        <end position="112"/>
    </location>
</feature>
<dbReference type="PANTHER" id="PTHR33931">
    <property type="entry name" value="HOLIN-LIKE PROTEIN CIDA-RELATED"/>
    <property type="match status" value="1"/>
</dbReference>
<keyword evidence="5 6" id="KW-0472">Membrane</keyword>
<dbReference type="AlphaFoldDB" id="A0A3N9TD05"/>
<dbReference type="Pfam" id="PF03788">
    <property type="entry name" value="LrgA"/>
    <property type="match status" value="1"/>
</dbReference>
<dbReference type="OrthoDB" id="385012at2"/>
<organism evidence="7 8">
    <name type="scientific">Vibrio viridaestus</name>
    <dbReference type="NCBI Taxonomy" id="2487322"/>
    <lineage>
        <taxon>Bacteria</taxon>
        <taxon>Pseudomonadati</taxon>
        <taxon>Pseudomonadota</taxon>
        <taxon>Gammaproteobacteria</taxon>
        <taxon>Vibrionales</taxon>
        <taxon>Vibrionaceae</taxon>
        <taxon>Vibrio</taxon>
    </lineage>
</organism>
<protein>
    <submittedName>
        <fullName evidence="7">CidA/LrgA family protein</fullName>
    </submittedName>
</protein>
<dbReference type="RefSeq" id="WP_124938268.1">
    <property type="nucleotide sequence ID" value="NZ_RJVQ01000008.1"/>
</dbReference>